<dbReference type="EMBL" id="BARW01009994">
    <property type="protein sequence ID" value="GAI86402.1"/>
    <property type="molecule type" value="Genomic_DNA"/>
</dbReference>
<dbReference type="InterPro" id="IPR010791">
    <property type="entry name" value="AttH_dom"/>
</dbReference>
<dbReference type="Pfam" id="PF17186">
    <property type="entry name" value="Lipocalin_9"/>
    <property type="match status" value="1"/>
</dbReference>
<dbReference type="Pfam" id="PF07143">
    <property type="entry name" value="CrtC"/>
    <property type="match status" value="1"/>
</dbReference>
<accession>X1S048</accession>
<comment type="caution">
    <text evidence="2">The sequence shown here is derived from an EMBL/GenBank/DDBJ whole genome shotgun (WGS) entry which is preliminary data.</text>
</comment>
<dbReference type="PANTHER" id="PTHR38591:SF1">
    <property type="entry name" value="BLL1000 PROTEIN"/>
    <property type="match status" value="1"/>
</dbReference>
<feature type="non-terminal residue" evidence="2">
    <location>
        <position position="258"/>
    </location>
</feature>
<evidence type="ECO:0000313" key="2">
    <source>
        <dbReference type="EMBL" id="GAI86402.1"/>
    </source>
</evidence>
<protein>
    <recommendedName>
        <fullName evidence="1">AttH domain-containing protein</fullName>
    </recommendedName>
</protein>
<reference evidence="2" key="1">
    <citation type="journal article" date="2014" name="Front. Microbiol.">
        <title>High frequency of phylogenetically diverse reductive dehalogenase-homologous genes in deep subseafloor sedimentary metagenomes.</title>
        <authorList>
            <person name="Kawai M."/>
            <person name="Futagami T."/>
            <person name="Toyoda A."/>
            <person name="Takaki Y."/>
            <person name="Nishi S."/>
            <person name="Hori S."/>
            <person name="Arai W."/>
            <person name="Tsubouchi T."/>
            <person name="Morono Y."/>
            <person name="Uchiyama I."/>
            <person name="Ito T."/>
            <person name="Fujiyama A."/>
            <person name="Inagaki F."/>
            <person name="Takami H."/>
        </authorList>
    </citation>
    <scope>NUCLEOTIDE SEQUENCE</scope>
    <source>
        <strain evidence="2">Expedition CK06-06</strain>
    </source>
</reference>
<dbReference type="SUPFAM" id="SSF159245">
    <property type="entry name" value="AttH-like"/>
    <property type="match status" value="1"/>
</dbReference>
<proteinExistence type="predicted"/>
<feature type="domain" description="AttH" evidence="1">
    <location>
        <begin position="44"/>
        <end position="198"/>
    </location>
</feature>
<name>X1S048_9ZZZZ</name>
<sequence>MVVGFTITIILISSLAIILNSGDENSVTNAVLFPEDEWPHDELVEWYYWTGHLKTDDGRWFGYELVFFIVDMGNQKMQVVNHAVTDVQDEGFYYTMDRSYGGIPEIEEPLRFEIGDFSAYLQNGRDTLHGVVDNLTVDLDLKSVKPPVLHHGNGYIDYPFGGYTFYYSRTHMETNGTITIDDKMYNVSGTSWFDHQWGGLSQVSAIGWDWFAIQLDDGREIMLFNVHVGEEGFHVGGTLVDNEGYAVEIKPNNFEIVA</sequence>
<dbReference type="PANTHER" id="PTHR38591">
    <property type="entry name" value="HYDROLASE"/>
    <property type="match status" value="1"/>
</dbReference>
<dbReference type="AlphaFoldDB" id="X1S048"/>
<dbReference type="InterPro" id="IPR023374">
    <property type="entry name" value="AttH-like_dom_sf"/>
</dbReference>
<evidence type="ECO:0000259" key="1">
    <source>
        <dbReference type="Pfam" id="PF07143"/>
    </source>
</evidence>
<organism evidence="2">
    <name type="scientific">marine sediment metagenome</name>
    <dbReference type="NCBI Taxonomy" id="412755"/>
    <lineage>
        <taxon>unclassified sequences</taxon>
        <taxon>metagenomes</taxon>
        <taxon>ecological metagenomes</taxon>
    </lineage>
</organism>
<dbReference type="Gene3D" id="2.40.370.10">
    <property type="entry name" value="AttH-like domain"/>
    <property type="match status" value="2"/>
</dbReference>
<gene>
    <name evidence="2" type="ORF">S12H4_19873</name>
</gene>